<dbReference type="AntiFam" id="ANF00199">
    <property type="entry name" value="Shadow ORF (opposite gltB)"/>
</dbReference>
<feature type="signal peptide" evidence="1">
    <location>
        <begin position="1"/>
        <end position="22"/>
    </location>
</feature>
<evidence type="ECO:0000256" key="1">
    <source>
        <dbReference type="SAM" id="SignalP"/>
    </source>
</evidence>
<feature type="chain" id="PRO_5014720847" evidence="1">
    <location>
        <begin position="23"/>
        <end position="218"/>
    </location>
</feature>
<reference evidence="2" key="1">
    <citation type="submission" date="2018-01" db="EMBL/GenBank/DDBJ databases">
        <title>An insight into the sialome of Amazonian anophelines.</title>
        <authorList>
            <person name="Ribeiro J.M."/>
            <person name="Scarpassa V."/>
            <person name="Calvo E."/>
        </authorList>
    </citation>
    <scope>NUCLEOTIDE SEQUENCE</scope>
    <source>
        <tissue evidence="2">Salivary glands</tissue>
    </source>
</reference>
<accession>A0A2M4B0I0</accession>
<protein>
    <submittedName>
        <fullName evidence="2">Putative secreted protein</fullName>
    </submittedName>
</protein>
<dbReference type="AlphaFoldDB" id="A0A2M4B0I0"/>
<organism evidence="2">
    <name type="scientific">Anopheles triannulatus</name>
    <dbReference type="NCBI Taxonomy" id="58253"/>
    <lineage>
        <taxon>Eukaryota</taxon>
        <taxon>Metazoa</taxon>
        <taxon>Ecdysozoa</taxon>
        <taxon>Arthropoda</taxon>
        <taxon>Hexapoda</taxon>
        <taxon>Insecta</taxon>
        <taxon>Pterygota</taxon>
        <taxon>Neoptera</taxon>
        <taxon>Endopterygota</taxon>
        <taxon>Diptera</taxon>
        <taxon>Nematocera</taxon>
        <taxon>Culicoidea</taxon>
        <taxon>Culicidae</taxon>
        <taxon>Anophelinae</taxon>
        <taxon>Anopheles</taxon>
    </lineage>
</organism>
<sequence>MLRILVHVPVGILASLARVALATDTVHRDGERLMGFEGDTTEAHGTGREAFDDLARRLYLRQIDLWSALDKLQLAAQRAQLNAAHRRVAERCVRTLALVHRCLLQGSDRGRFVNVTFATRTPMELARVAQDLGIGMRRTVHQIVPLEPLAGQHLQTDAADARLGAAEAEIDHIRSHAHGFEDLGALVRLQRRDAHLGHHLQDTGLDGRRVCPVDGIVG</sequence>
<dbReference type="EMBL" id="GGFK01013232">
    <property type="protein sequence ID" value="MBW46553.1"/>
    <property type="molecule type" value="Transcribed_RNA"/>
</dbReference>
<name>A0A2M4B0I0_9DIPT</name>
<keyword evidence="1" id="KW-0732">Signal</keyword>
<proteinExistence type="predicted"/>
<evidence type="ECO:0000313" key="2">
    <source>
        <dbReference type="EMBL" id="MBW46553.1"/>
    </source>
</evidence>